<comment type="similarity">
    <text evidence="1 6 7">Belongs to the peptidase S8 family.</text>
</comment>
<feature type="compositionally biased region" description="Low complexity" evidence="8">
    <location>
        <begin position="8"/>
        <end position="18"/>
    </location>
</feature>
<feature type="active site" description="Charge relay system" evidence="5 6">
    <location>
        <position position="312"/>
    </location>
</feature>
<dbReference type="PROSITE" id="PS51892">
    <property type="entry name" value="SUBTILASE"/>
    <property type="match status" value="1"/>
</dbReference>
<dbReference type="PROSITE" id="PS00137">
    <property type="entry name" value="SUBTILASE_HIS"/>
    <property type="match status" value="1"/>
</dbReference>
<dbReference type="GO" id="GO:0004252">
    <property type="term" value="F:serine-type endopeptidase activity"/>
    <property type="evidence" value="ECO:0007669"/>
    <property type="project" value="UniProtKB-UniRule"/>
</dbReference>
<dbReference type="PROSITE" id="PS00136">
    <property type="entry name" value="SUBTILASE_ASP"/>
    <property type="match status" value="1"/>
</dbReference>
<evidence type="ECO:0000313" key="12">
    <source>
        <dbReference type="Proteomes" id="UP000295578"/>
    </source>
</evidence>
<dbReference type="InterPro" id="IPR023828">
    <property type="entry name" value="Peptidase_S8_Ser-AS"/>
</dbReference>
<dbReference type="OrthoDB" id="614750at2"/>
<keyword evidence="12" id="KW-1185">Reference proteome</keyword>
<dbReference type="PRINTS" id="PR00723">
    <property type="entry name" value="SUBTILISIN"/>
</dbReference>
<keyword evidence="9" id="KW-0472">Membrane</keyword>
<dbReference type="Proteomes" id="UP000295578">
    <property type="component" value="Unassembled WGS sequence"/>
</dbReference>
<evidence type="ECO:0000256" key="2">
    <source>
        <dbReference type="ARBA" id="ARBA00022670"/>
    </source>
</evidence>
<evidence type="ECO:0000256" key="5">
    <source>
        <dbReference type="PIRSR" id="PIRSR615500-1"/>
    </source>
</evidence>
<evidence type="ECO:0000256" key="3">
    <source>
        <dbReference type="ARBA" id="ARBA00022801"/>
    </source>
</evidence>
<organism evidence="11 12">
    <name type="scientific">Actinomadura darangshiensis</name>
    <dbReference type="NCBI Taxonomy" id="705336"/>
    <lineage>
        <taxon>Bacteria</taxon>
        <taxon>Bacillati</taxon>
        <taxon>Actinomycetota</taxon>
        <taxon>Actinomycetes</taxon>
        <taxon>Streptosporangiales</taxon>
        <taxon>Thermomonosporaceae</taxon>
        <taxon>Actinomadura</taxon>
    </lineage>
</organism>
<keyword evidence="2 6" id="KW-0645">Protease</keyword>
<name>A0A4R5B2E9_9ACTN</name>
<dbReference type="PANTHER" id="PTHR43806:SF65">
    <property type="entry name" value="SERINE PROTEASE APRX"/>
    <property type="match status" value="1"/>
</dbReference>
<gene>
    <name evidence="11" type="ORF">E1293_24105</name>
</gene>
<comment type="caution">
    <text evidence="11">The sequence shown here is derived from an EMBL/GenBank/DDBJ whole genome shotgun (WGS) entry which is preliminary data.</text>
</comment>
<feature type="active site" description="Charge relay system" evidence="5 6">
    <location>
        <position position="516"/>
    </location>
</feature>
<dbReference type="InterPro" id="IPR023827">
    <property type="entry name" value="Peptidase_S8_Asp-AS"/>
</dbReference>
<dbReference type="SUPFAM" id="SSF52743">
    <property type="entry name" value="Subtilisin-like"/>
    <property type="match status" value="1"/>
</dbReference>
<dbReference type="GO" id="GO:0006508">
    <property type="term" value="P:proteolysis"/>
    <property type="evidence" value="ECO:0007669"/>
    <property type="project" value="UniProtKB-KW"/>
</dbReference>
<keyword evidence="9" id="KW-0812">Transmembrane</keyword>
<dbReference type="InterPro" id="IPR015500">
    <property type="entry name" value="Peptidase_S8_subtilisin-rel"/>
</dbReference>
<dbReference type="InterPro" id="IPR000209">
    <property type="entry name" value="Peptidase_S8/S53_dom"/>
</dbReference>
<evidence type="ECO:0000256" key="8">
    <source>
        <dbReference type="SAM" id="MobiDB-lite"/>
    </source>
</evidence>
<reference evidence="11 12" key="1">
    <citation type="submission" date="2019-03" db="EMBL/GenBank/DDBJ databases">
        <title>Draft genome sequences of novel Actinobacteria.</title>
        <authorList>
            <person name="Sahin N."/>
            <person name="Ay H."/>
            <person name="Saygin H."/>
        </authorList>
    </citation>
    <scope>NUCLEOTIDE SEQUENCE [LARGE SCALE GENOMIC DNA]</scope>
    <source>
        <strain evidence="11 12">DSM 45941</strain>
    </source>
</reference>
<evidence type="ECO:0000256" key="7">
    <source>
        <dbReference type="RuleBase" id="RU003355"/>
    </source>
</evidence>
<protein>
    <recommendedName>
        <fullName evidence="10">Peptidase S8/S53 domain-containing protein</fullName>
    </recommendedName>
</protein>
<dbReference type="Gene3D" id="3.40.50.200">
    <property type="entry name" value="Peptidase S8/S53 domain"/>
    <property type="match status" value="1"/>
</dbReference>
<accession>A0A4R5B2E9</accession>
<feature type="transmembrane region" description="Helical" evidence="9">
    <location>
        <begin position="87"/>
        <end position="105"/>
    </location>
</feature>
<evidence type="ECO:0000259" key="10">
    <source>
        <dbReference type="Pfam" id="PF00082"/>
    </source>
</evidence>
<sequence length="1190" mass="123929">MRPSSVKSWRPASAARVSRSSDHGRNPSSDRGMRFAGGGLRQDVQTGTNRDFCRELERPLRVISNDRPFRDGHRRGDSMTYRRRSRALLGILLAAGTLAAVPPSAHAAPPAGGLDQGKSWKVTLVTGDVVDVRTVKGKPPLVSVTPAPGREKRSFRKQIRPDGHVVVVPIDVAGLVGRVIDPRLFDVTTLIAQGYDDARSKDLPLIVKRDKGARTLRTLDETKDLPSIGAVAVRQSKGDASALGKTLAGMRGPSVKATGGIRHIWLDGKVKANFAPTGPVTHRLDRNLRQVGAPKAWQAGYTGKGAKVAVLDTGVDAGHPDLKGRIAESKNFSESADTVDRFGHGTHVASTVAGTGAASGGERKGVAPDASLLIGKVLDDNGDGTDSSVIAGMEWAAPRADVVNMSLGGASTDGTDPLSLALNDLTKKYGTLFVVAAGNDGTFESVGTPGTAEAALTVGAVDARDRLAEFSSRGPVGNTAKPEIVAPGVDIVAARAAGTALGTPTGTNYTKLSGTSMATPHVAGAAALLAAKHPDWDPARLKAALVGTADPATGGDAYQLGAGRLDVGEAASSPVLTAQSIVGLGTSKYPEHGDLSTKLGWTSGTDRPVQLGLSVKVTDRHGRTTDGVATVPGSVSVPAGGTATAPLTVDASRLAGRPGLYTAVVTAKGGGVTLGTPVTFFVEPATHTLTIKGTPLPGTDAANFGASATVVDLDDHSLFAGYTAVTADGGTKLRVPEGRYSVLGNVDDYGDSRSALAGDPEVVVDRDVTVTLDGAAAVKTGASVEGVETTTAMSAADLVQDAGDGLWYYSVWAFDPAAAPVYVQPMKGVTKGTFKASTQHRLTAPGAVYDIVHALGNGIPADPAHVVTAAELKRMARVDQEFAAFDGDPSRAMSEKRYGISPEGLLAFEGFAEVKPGTSRTDYVSAGAGWLWGDEGFVKIGEDSWVDQAPFIELKPGERTTHRWGRQPMRPGPYSGTGITPSGCARYPTARTGDDMRIALVDLQTRPDGFDCVMHEVKGRHMVLFAGDEKVGEKDGPFGDFTVPSGEAEYRLTYENDASAILPVSTQTSTSWTFRSREPRGHESAGIPLLLVDYDLNLDLRNQPSGEPAVFTVARMAGSGEAKVGGLEFWTSADDGKTWQAAATQALGGGRFSAPLPGPVKGQAVSLRVSAQDAGGSGIDQRIIRAYRVR</sequence>
<keyword evidence="9" id="KW-1133">Transmembrane helix</keyword>
<evidence type="ECO:0000256" key="6">
    <source>
        <dbReference type="PROSITE-ProRule" id="PRU01240"/>
    </source>
</evidence>
<proteinExistence type="inferred from homology"/>
<dbReference type="AlphaFoldDB" id="A0A4R5B2E9"/>
<keyword evidence="3 6" id="KW-0378">Hydrolase</keyword>
<evidence type="ECO:0000313" key="11">
    <source>
        <dbReference type="EMBL" id="TDD79173.1"/>
    </source>
</evidence>
<evidence type="ECO:0000256" key="1">
    <source>
        <dbReference type="ARBA" id="ARBA00011073"/>
    </source>
</evidence>
<evidence type="ECO:0000256" key="4">
    <source>
        <dbReference type="ARBA" id="ARBA00022825"/>
    </source>
</evidence>
<dbReference type="InterPro" id="IPR050131">
    <property type="entry name" value="Peptidase_S8_subtilisin-like"/>
</dbReference>
<dbReference type="InterPro" id="IPR036852">
    <property type="entry name" value="Peptidase_S8/S53_dom_sf"/>
</dbReference>
<feature type="active site" description="Charge relay system" evidence="5 6">
    <location>
        <position position="344"/>
    </location>
</feature>
<dbReference type="PROSITE" id="PS00138">
    <property type="entry name" value="SUBTILASE_SER"/>
    <property type="match status" value="1"/>
</dbReference>
<dbReference type="PANTHER" id="PTHR43806">
    <property type="entry name" value="PEPTIDASE S8"/>
    <property type="match status" value="1"/>
</dbReference>
<feature type="domain" description="Peptidase S8/S53" evidence="10">
    <location>
        <begin position="303"/>
        <end position="563"/>
    </location>
</feature>
<dbReference type="InterPro" id="IPR022398">
    <property type="entry name" value="Peptidase_S8_His-AS"/>
</dbReference>
<feature type="region of interest" description="Disordered" evidence="8">
    <location>
        <begin position="1"/>
        <end position="48"/>
    </location>
</feature>
<feature type="region of interest" description="Disordered" evidence="8">
    <location>
        <begin position="961"/>
        <end position="982"/>
    </location>
</feature>
<keyword evidence="4 6" id="KW-0720">Serine protease</keyword>
<evidence type="ECO:0000256" key="9">
    <source>
        <dbReference type="SAM" id="Phobius"/>
    </source>
</evidence>
<dbReference type="Pfam" id="PF00082">
    <property type="entry name" value="Peptidase_S8"/>
    <property type="match status" value="1"/>
</dbReference>
<dbReference type="EMBL" id="SMKY01000118">
    <property type="protein sequence ID" value="TDD79173.1"/>
    <property type="molecule type" value="Genomic_DNA"/>
</dbReference>